<evidence type="ECO:0000256" key="9">
    <source>
        <dbReference type="ARBA" id="ARBA00023239"/>
    </source>
</evidence>
<evidence type="ECO:0000256" key="14">
    <source>
        <dbReference type="PIRSR" id="PIRSR001365-1"/>
    </source>
</evidence>
<dbReference type="GO" id="GO:0005829">
    <property type="term" value="C:cytosol"/>
    <property type="evidence" value="ECO:0007669"/>
    <property type="project" value="TreeGrafter"/>
</dbReference>
<proteinExistence type="inferred from homology"/>
<dbReference type="Proteomes" id="UP000269708">
    <property type="component" value="Unassembled WGS sequence"/>
</dbReference>
<evidence type="ECO:0000256" key="10">
    <source>
        <dbReference type="ARBA" id="ARBA00023270"/>
    </source>
</evidence>
<feature type="site" description="Part of a proton relay during catalysis" evidence="12">
    <location>
        <position position="73"/>
    </location>
</feature>
<evidence type="ECO:0000256" key="6">
    <source>
        <dbReference type="ARBA" id="ARBA00022605"/>
    </source>
</evidence>
<dbReference type="HAMAP" id="MF_00418">
    <property type="entry name" value="DapA"/>
    <property type="match status" value="1"/>
</dbReference>
<keyword evidence="10 12" id="KW-0704">Schiff base</keyword>
<dbReference type="UniPathway" id="UPA00034">
    <property type="reaction ID" value="UER00017"/>
</dbReference>
<dbReference type="Gene3D" id="3.20.20.70">
    <property type="entry name" value="Aldolase class I"/>
    <property type="match status" value="1"/>
</dbReference>
<evidence type="ECO:0000256" key="15">
    <source>
        <dbReference type="PIRSR" id="PIRSR001365-2"/>
    </source>
</evidence>
<dbReference type="GO" id="GO:0008840">
    <property type="term" value="F:4-hydroxy-tetrahydrodipicolinate synthase activity"/>
    <property type="evidence" value="ECO:0007669"/>
    <property type="project" value="UniProtKB-UniRule"/>
</dbReference>
<dbReference type="PANTHER" id="PTHR12128">
    <property type="entry name" value="DIHYDRODIPICOLINATE SYNTHASE"/>
    <property type="match status" value="1"/>
</dbReference>
<comment type="caution">
    <text evidence="16">The sequence shown here is derived from an EMBL/GenBank/DDBJ whole genome shotgun (WGS) entry which is preliminary data.</text>
</comment>
<evidence type="ECO:0000256" key="12">
    <source>
        <dbReference type="HAMAP-Rule" id="MF_00418"/>
    </source>
</evidence>
<evidence type="ECO:0000256" key="3">
    <source>
        <dbReference type="ARBA" id="ARBA00007592"/>
    </source>
</evidence>
<dbReference type="SMART" id="SM01130">
    <property type="entry name" value="DHDPS"/>
    <property type="match status" value="1"/>
</dbReference>
<comment type="similarity">
    <text evidence="3 12 13">Belongs to the DapA family.</text>
</comment>
<dbReference type="GO" id="GO:0019877">
    <property type="term" value="P:diaminopimelate biosynthetic process"/>
    <property type="evidence" value="ECO:0007669"/>
    <property type="project" value="UniProtKB-UniRule"/>
</dbReference>
<dbReference type="PANTHER" id="PTHR12128:SF66">
    <property type="entry name" value="4-HYDROXY-2-OXOGLUTARATE ALDOLASE, MITOCHONDRIAL"/>
    <property type="match status" value="1"/>
</dbReference>
<keyword evidence="17" id="KW-1185">Reference proteome</keyword>
<keyword evidence="9 12" id="KW-0456">Lyase</keyword>
<dbReference type="NCBIfam" id="TIGR00674">
    <property type="entry name" value="dapA"/>
    <property type="match status" value="1"/>
</dbReference>
<dbReference type="GO" id="GO:0009089">
    <property type="term" value="P:lysine biosynthetic process via diaminopimelate"/>
    <property type="evidence" value="ECO:0007669"/>
    <property type="project" value="UniProtKB-UniRule"/>
</dbReference>
<evidence type="ECO:0000256" key="1">
    <source>
        <dbReference type="ARBA" id="ARBA00003294"/>
    </source>
</evidence>
<comment type="subunit">
    <text evidence="12">Homotetramer; dimer of dimers.</text>
</comment>
<name>A0A3N4VQ71_9GAMM</name>
<evidence type="ECO:0000256" key="4">
    <source>
        <dbReference type="ARBA" id="ARBA00012086"/>
    </source>
</evidence>
<comment type="pathway">
    <text evidence="2 12">Amino-acid biosynthesis; L-lysine biosynthesis via DAP pathway; (S)-tetrahydrodipicolinate from L-aspartate: step 3/4.</text>
</comment>
<dbReference type="SUPFAM" id="SSF51569">
    <property type="entry name" value="Aldolase"/>
    <property type="match status" value="1"/>
</dbReference>
<protein>
    <recommendedName>
        <fullName evidence="4 12">4-hydroxy-tetrahydrodipicolinate synthase</fullName>
        <shortName evidence="12">HTPA synthase</shortName>
        <ecNumber evidence="4 12">4.3.3.7</ecNumber>
    </recommendedName>
</protein>
<keyword evidence="6 12" id="KW-0028">Amino-acid biosynthesis</keyword>
<organism evidence="16 17">
    <name type="scientific">Vulcaniibacterium tengchongense</name>
    <dbReference type="NCBI Taxonomy" id="1273429"/>
    <lineage>
        <taxon>Bacteria</taxon>
        <taxon>Pseudomonadati</taxon>
        <taxon>Pseudomonadota</taxon>
        <taxon>Gammaproteobacteria</taxon>
        <taxon>Lysobacterales</taxon>
        <taxon>Lysobacteraceae</taxon>
        <taxon>Vulcaniibacterium</taxon>
    </lineage>
</organism>
<dbReference type="AlphaFoldDB" id="A0A3N4VQ71"/>
<dbReference type="CDD" id="cd00950">
    <property type="entry name" value="DHDPS"/>
    <property type="match status" value="1"/>
</dbReference>
<dbReference type="EMBL" id="RKQN01000001">
    <property type="protein sequence ID" value="RPE81351.1"/>
    <property type="molecule type" value="Genomic_DNA"/>
</dbReference>
<evidence type="ECO:0000313" key="17">
    <source>
        <dbReference type="Proteomes" id="UP000269708"/>
    </source>
</evidence>
<evidence type="ECO:0000256" key="13">
    <source>
        <dbReference type="PIRNR" id="PIRNR001365"/>
    </source>
</evidence>
<evidence type="ECO:0000256" key="2">
    <source>
        <dbReference type="ARBA" id="ARBA00005120"/>
    </source>
</evidence>
<evidence type="ECO:0000256" key="8">
    <source>
        <dbReference type="ARBA" id="ARBA00023154"/>
    </source>
</evidence>
<evidence type="ECO:0000256" key="11">
    <source>
        <dbReference type="ARBA" id="ARBA00047836"/>
    </source>
</evidence>
<keyword evidence="7 12" id="KW-0220">Diaminopimelate biosynthesis</keyword>
<gene>
    <name evidence="12" type="primary">dapA</name>
    <name evidence="16" type="ORF">EDC50_0538</name>
</gene>
<dbReference type="InterPro" id="IPR005263">
    <property type="entry name" value="DapA"/>
</dbReference>
<evidence type="ECO:0000256" key="5">
    <source>
        <dbReference type="ARBA" id="ARBA00022490"/>
    </source>
</evidence>
<reference evidence="16 17" key="1">
    <citation type="submission" date="2018-11" db="EMBL/GenBank/DDBJ databases">
        <title>Genomic Encyclopedia of Type Strains, Phase IV (KMG-IV): sequencing the most valuable type-strain genomes for metagenomic binning, comparative biology and taxonomic classification.</title>
        <authorList>
            <person name="Goeker M."/>
        </authorList>
    </citation>
    <scope>NUCLEOTIDE SEQUENCE [LARGE SCALE GENOMIC DNA]</scope>
    <source>
        <strain evidence="16 17">DSM 25623</strain>
    </source>
</reference>
<dbReference type="Pfam" id="PF00701">
    <property type="entry name" value="DHDPS"/>
    <property type="match status" value="1"/>
</dbReference>
<comment type="caution">
    <text evidence="12">Was originally thought to be a dihydrodipicolinate synthase (DHDPS), catalyzing the condensation of (S)-aspartate-beta-semialdehyde [(S)-ASA] and pyruvate to dihydrodipicolinate (DHDP). However, it was shown in E.coli that the product of the enzymatic reaction is not dihydrodipicolinate but in fact (4S)-4-hydroxy-2,3,4,5-tetrahydro-(2S)-dipicolinic acid (HTPA), and that the consecutive dehydration reaction leading to DHDP is not spontaneous but catalyzed by DapB.</text>
</comment>
<feature type="active site" description="Schiff-base intermediate with substrate" evidence="12 14">
    <location>
        <position position="190"/>
    </location>
</feature>
<feature type="active site" description="Proton donor/acceptor" evidence="12 14">
    <location>
        <position position="162"/>
    </location>
</feature>
<dbReference type="PRINTS" id="PR00146">
    <property type="entry name" value="DHPICSNTHASE"/>
</dbReference>
<evidence type="ECO:0000313" key="16">
    <source>
        <dbReference type="EMBL" id="RPE81351.1"/>
    </source>
</evidence>
<dbReference type="InterPro" id="IPR013785">
    <property type="entry name" value="Aldolase_TIM"/>
</dbReference>
<feature type="binding site" evidence="12 15">
    <location>
        <position position="232"/>
    </location>
    <ligand>
        <name>pyruvate</name>
        <dbReference type="ChEBI" id="CHEBI:15361"/>
    </ligand>
</feature>
<dbReference type="EC" id="4.3.3.7" evidence="4 12"/>
<dbReference type="PROSITE" id="PS00666">
    <property type="entry name" value="DHDPS_2"/>
    <property type="match status" value="1"/>
</dbReference>
<keyword evidence="8 12" id="KW-0457">Lysine biosynthesis</keyword>
<dbReference type="InterPro" id="IPR020625">
    <property type="entry name" value="Schiff_base-form_aldolases_AS"/>
</dbReference>
<dbReference type="PROSITE" id="PS00665">
    <property type="entry name" value="DHDPS_1"/>
    <property type="match status" value="1"/>
</dbReference>
<accession>A0A3N4VQ71</accession>
<evidence type="ECO:0000256" key="7">
    <source>
        <dbReference type="ARBA" id="ARBA00022915"/>
    </source>
</evidence>
<comment type="function">
    <text evidence="1 12">Catalyzes the condensation of (S)-aspartate-beta-semialdehyde [(S)-ASA] and pyruvate to 4-hydroxy-tetrahydrodipicolinate (HTPA).</text>
</comment>
<dbReference type="InterPro" id="IPR020624">
    <property type="entry name" value="Schiff_base-form_aldolases_CS"/>
</dbReference>
<dbReference type="InterPro" id="IPR002220">
    <property type="entry name" value="DapA-like"/>
</dbReference>
<feature type="site" description="Part of a proton relay during catalysis" evidence="12">
    <location>
        <position position="136"/>
    </location>
</feature>
<keyword evidence="5 12" id="KW-0963">Cytoplasm</keyword>
<feature type="binding site" evidence="12 15">
    <location>
        <position position="74"/>
    </location>
    <ligand>
        <name>pyruvate</name>
        <dbReference type="ChEBI" id="CHEBI:15361"/>
    </ligand>
</feature>
<dbReference type="PIRSF" id="PIRSF001365">
    <property type="entry name" value="DHDPS"/>
    <property type="match status" value="1"/>
</dbReference>
<sequence>MRKGTVVPTANPVRPAWAQPTSFPLATTLRLTGSITALATPFDAAGELDLDAWRRLLALQLEGGTEALVVAGSTGEAAALLEPEFDTLLRSAVEYVAGRVPVLVGTGLSNTAKTVELTRRAAALGADAALVVTPPYVRPTQAGLIAHYRAIADDGALPLVLYNVPGRTGCDLLPDTVAELCRHPRIVGIKEARNEPERIAALVALRDGDFAVLSGDDPTACRAMLAGADGVISVASNVLPRAFRRLADLARAGARAEAEAWDARMRVAYDFLGIEPNPIPVKALLTRQGIGHGLRLPLLPLSAAHADTAASIAALASELEHACRDAVAA</sequence>
<comment type="subcellular location">
    <subcellularLocation>
        <location evidence="12">Cytoplasm</location>
    </subcellularLocation>
</comment>
<comment type="catalytic activity">
    <reaction evidence="11 12">
        <text>L-aspartate 4-semialdehyde + pyruvate = (2S,4S)-4-hydroxy-2,3,4,5-tetrahydrodipicolinate + H2O + H(+)</text>
        <dbReference type="Rhea" id="RHEA:34171"/>
        <dbReference type="ChEBI" id="CHEBI:15361"/>
        <dbReference type="ChEBI" id="CHEBI:15377"/>
        <dbReference type="ChEBI" id="CHEBI:15378"/>
        <dbReference type="ChEBI" id="CHEBI:67139"/>
        <dbReference type="ChEBI" id="CHEBI:537519"/>
        <dbReference type="EC" id="4.3.3.7"/>
    </reaction>
</comment>